<dbReference type="Proteomes" id="UP000070544">
    <property type="component" value="Unassembled WGS sequence"/>
</dbReference>
<evidence type="ECO:0000313" key="3">
    <source>
        <dbReference type="Proteomes" id="UP000070544"/>
    </source>
</evidence>
<dbReference type="EMBL" id="KQ965814">
    <property type="protein sequence ID" value="KXS10770.1"/>
    <property type="molecule type" value="Genomic_DNA"/>
</dbReference>
<dbReference type="AlphaFoldDB" id="A0A139A1V1"/>
<evidence type="ECO:0000313" key="2">
    <source>
        <dbReference type="EMBL" id="KXS10770.1"/>
    </source>
</evidence>
<proteinExistence type="predicted"/>
<evidence type="ECO:0000256" key="1">
    <source>
        <dbReference type="SAM" id="MobiDB-lite"/>
    </source>
</evidence>
<organism evidence="2 3">
    <name type="scientific">Gonapodya prolifera (strain JEL478)</name>
    <name type="common">Monoblepharis prolifera</name>
    <dbReference type="NCBI Taxonomy" id="1344416"/>
    <lineage>
        <taxon>Eukaryota</taxon>
        <taxon>Fungi</taxon>
        <taxon>Fungi incertae sedis</taxon>
        <taxon>Chytridiomycota</taxon>
        <taxon>Chytridiomycota incertae sedis</taxon>
        <taxon>Monoblepharidomycetes</taxon>
        <taxon>Monoblepharidales</taxon>
        <taxon>Gonapodyaceae</taxon>
        <taxon>Gonapodya</taxon>
    </lineage>
</organism>
<accession>A0A139A1V1</accession>
<sequence length="148" mass="16893">MACITQRTFTELIDWWSRISDGWITLSTIACNRVTRKRNSCLAHPDDCIAEDAIDTFTWRLILPMGSMLDLPYVLYIISNMLFHLYVRHAHQRTSHRPPIDAQEPPPGTPAHHAHPHPHSFPALLASTPLSAACFFFTFDLQSVELRS</sequence>
<gene>
    <name evidence="2" type="ORF">M427DRAFT_461127</name>
</gene>
<protein>
    <submittedName>
        <fullName evidence="2">Uncharacterized protein</fullName>
    </submittedName>
</protein>
<keyword evidence="3" id="KW-1185">Reference proteome</keyword>
<feature type="region of interest" description="Disordered" evidence="1">
    <location>
        <begin position="96"/>
        <end position="116"/>
    </location>
</feature>
<reference evidence="2 3" key="1">
    <citation type="journal article" date="2015" name="Genome Biol. Evol.">
        <title>Phylogenomic analyses indicate that early fungi evolved digesting cell walls of algal ancestors of land plants.</title>
        <authorList>
            <person name="Chang Y."/>
            <person name="Wang S."/>
            <person name="Sekimoto S."/>
            <person name="Aerts A.L."/>
            <person name="Choi C."/>
            <person name="Clum A."/>
            <person name="LaButti K.M."/>
            <person name="Lindquist E.A."/>
            <person name="Yee Ngan C."/>
            <person name="Ohm R.A."/>
            <person name="Salamov A.A."/>
            <person name="Grigoriev I.V."/>
            <person name="Spatafora J.W."/>
            <person name="Berbee M.L."/>
        </authorList>
    </citation>
    <scope>NUCLEOTIDE SEQUENCE [LARGE SCALE GENOMIC DNA]</scope>
    <source>
        <strain evidence="2 3">JEL478</strain>
    </source>
</reference>
<name>A0A139A1V1_GONPJ</name>